<dbReference type="Pfam" id="PF03583">
    <property type="entry name" value="LIP"/>
    <property type="match status" value="1"/>
</dbReference>
<accession>A0A6H0Y4Z3</accession>
<evidence type="ECO:0008006" key="5">
    <source>
        <dbReference type="Google" id="ProtNLM"/>
    </source>
</evidence>
<feature type="chain" id="PRO_5026116822" description="Secretory lipase-domain-containing protein" evidence="2">
    <location>
        <begin position="19"/>
        <end position="446"/>
    </location>
</feature>
<dbReference type="PANTHER" id="PTHR34853:SF5">
    <property type="entry name" value="LIP-DOMAIN-CONTAINING PROTEIN-RELATED"/>
    <property type="match status" value="1"/>
</dbReference>
<dbReference type="InterPro" id="IPR005152">
    <property type="entry name" value="Lipase_secreted"/>
</dbReference>
<keyword evidence="4" id="KW-1185">Reference proteome</keyword>
<keyword evidence="1" id="KW-0378">Hydrolase</keyword>
<name>A0A6H0Y4Z3_9PEZI</name>
<evidence type="ECO:0000313" key="4">
    <source>
        <dbReference type="Proteomes" id="UP000503462"/>
    </source>
</evidence>
<dbReference type="PANTHER" id="PTHR34853">
    <property type="match status" value="1"/>
</dbReference>
<evidence type="ECO:0000256" key="2">
    <source>
        <dbReference type="SAM" id="SignalP"/>
    </source>
</evidence>
<reference evidence="3 4" key="1">
    <citation type="journal article" date="2016" name="Sci. Rep.">
        <title>Peltaster fructicola genome reveals evolution from an invasive phytopathogen to an ectophytic parasite.</title>
        <authorList>
            <person name="Xu C."/>
            <person name="Chen H."/>
            <person name="Gleason M.L."/>
            <person name="Xu J.R."/>
            <person name="Liu H."/>
            <person name="Zhang R."/>
            <person name="Sun G."/>
        </authorList>
    </citation>
    <scope>NUCLEOTIDE SEQUENCE [LARGE SCALE GENOMIC DNA]</scope>
    <source>
        <strain evidence="3 4">LNHT1506</strain>
    </source>
</reference>
<dbReference type="Gene3D" id="3.40.50.1820">
    <property type="entry name" value="alpha/beta hydrolase"/>
    <property type="match status" value="1"/>
</dbReference>
<dbReference type="GO" id="GO:0016042">
    <property type="term" value="P:lipid catabolic process"/>
    <property type="evidence" value="ECO:0007669"/>
    <property type="project" value="InterPro"/>
</dbReference>
<protein>
    <recommendedName>
        <fullName evidence="5">Secretory lipase-domain-containing protein</fullName>
    </recommendedName>
</protein>
<dbReference type="EMBL" id="CP051143">
    <property type="protein sequence ID" value="QIX01680.1"/>
    <property type="molecule type" value="Genomic_DNA"/>
</dbReference>
<dbReference type="OrthoDB" id="2373480at2759"/>
<organism evidence="3 4">
    <name type="scientific">Peltaster fructicola</name>
    <dbReference type="NCBI Taxonomy" id="286661"/>
    <lineage>
        <taxon>Eukaryota</taxon>
        <taxon>Fungi</taxon>
        <taxon>Dikarya</taxon>
        <taxon>Ascomycota</taxon>
        <taxon>Pezizomycotina</taxon>
        <taxon>Dothideomycetes</taxon>
        <taxon>Dothideomycetes incertae sedis</taxon>
        <taxon>Peltaster</taxon>
    </lineage>
</organism>
<evidence type="ECO:0000313" key="3">
    <source>
        <dbReference type="EMBL" id="QIX01680.1"/>
    </source>
</evidence>
<dbReference type="GO" id="GO:0004806">
    <property type="term" value="F:triacylglycerol lipase activity"/>
    <property type="evidence" value="ECO:0007669"/>
    <property type="project" value="InterPro"/>
</dbReference>
<dbReference type="Proteomes" id="UP000503462">
    <property type="component" value="Chromosome 5"/>
</dbReference>
<dbReference type="AlphaFoldDB" id="A0A6H0Y4Z3"/>
<keyword evidence="2" id="KW-0732">Signal</keyword>
<proteinExistence type="predicted"/>
<evidence type="ECO:0000256" key="1">
    <source>
        <dbReference type="ARBA" id="ARBA00022801"/>
    </source>
</evidence>
<dbReference type="Gene3D" id="1.10.260.130">
    <property type="match status" value="1"/>
</dbReference>
<gene>
    <name evidence="3" type="ORF">AMS68_007197</name>
</gene>
<feature type="signal peptide" evidence="2">
    <location>
        <begin position="1"/>
        <end position="18"/>
    </location>
</feature>
<dbReference type="InterPro" id="IPR029058">
    <property type="entry name" value="AB_hydrolase_fold"/>
</dbReference>
<sequence length="446" mass="47166">MRFFVTLLAFALVNVSIAVPTQQAKRLLNTVVKPSQDPFYQAPTGYENAAPGTILNSRQIAVPLAIELLTPGITSSVWQVQYRSTDDAGNPLAMVTTIFVPVDGDTNKFFTQAIAYDSSSIDCSPSYSLRVLTQASPDIAAIALGLYDGWYVQSPDFEGPSAAFTNGIISAHGMLDSLRAGLLSTNMTGLAPTARIALNGGSGGALGCEWALELQSTYAPELNIAGATLGSLTPVVQTVIETVNGGAFAGLIPAAITGLAKASTALDAYLNASLVPETAANFRSAETRCVNDNQAFYASQNVSNYFTNPNWIEDEVPQEVLKSVGIMGLHGVPQVPIYVYKGAEDELSTVLDTDALVTKYCHESAPSIVYVRNIVTGHETESLIGFVGAYEYLQERLNGIPPLEGCTIINSTKSTLNNTDSTALGAIIGPKVVSVLQNALPSLLTE</sequence>